<proteinExistence type="predicted"/>
<evidence type="ECO:0000313" key="1">
    <source>
        <dbReference type="EMBL" id="KAF2971597.1"/>
    </source>
</evidence>
<name>A0A7C8NBR8_9PEZI</name>
<dbReference type="Proteomes" id="UP000481858">
    <property type="component" value="Unassembled WGS sequence"/>
</dbReference>
<dbReference type="AlphaFoldDB" id="A0A7C8NBR8"/>
<dbReference type="EMBL" id="WUBL01000012">
    <property type="protein sequence ID" value="KAF2971597.1"/>
    <property type="molecule type" value="Genomic_DNA"/>
</dbReference>
<accession>A0A7C8NBR8</accession>
<organism evidence="1 2">
    <name type="scientific">Xylaria multiplex</name>
    <dbReference type="NCBI Taxonomy" id="323545"/>
    <lineage>
        <taxon>Eukaryota</taxon>
        <taxon>Fungi</taxon>
        <taxon>Dikarya</taxon>
        <taxon>Ascomycota</taxon>
        <taxon>Pezizomycotina</taxon>
        <taxon>Sordariomycetes</taxon>
        <taxon>Xylariomycetidae</taxon>
        <taxon>Xylariales</taxon>
        <taxon>Xylariaceae</taxon>
        <taxon>Xylaria</taxon>
    </lineage>
</organism>
<keyword evidence="2" id="KW-1185">Reference proteome</keyword>
<gene>
    <name evidence="1" type="ORF">GQX73_g2009</name>
</gene>
<evidence type="ECO:0000313" key="2">
    <source>
        <dbReference type="Proteomes" id="UP000481858"/>
    </source>
</evidence>
<dbReference type="InParanoid" id="A0A7C8NBR8"/>
<sequence>MALYPVAQIFNNYPRSPGFFVSANLSGTTTSFGALPSITYVPPFFAGNNRTYVPNTGRRCQDYPNGAGTRWACLAHSMRAAASGTQVSGDTTLPNCTGILAKNNITLANFCAGHADHDGFFVFDPPDASGPDTEWPTATGSLLRQVAPRADAEAAGGTYA</sequence>
<comment type="caution">
    <text evidence="1">The sequence shown here is derived from an EMBL/GenBank/DDBJ whole genome shotgun (WGS) entry which is preliminary data.</text>
</comment>
<protein>
    <submittedName>
        <fullName evidence="1">Uncharacterized protein</fullName>
    </submittedName>
</protein>
<reference evidence="1 2" key="1">
    <citation type="submission" date="2019-12" db="EMBL/GenBank/DDBJ databases">
        <title>Draft genome sequence of the ascomycete Xylaria multiplex DSM 110363.</title>
        <authorList>
            <person name="Buettner E."/>
            <person name="Kellner H."/>
        </authorList>
    </citation>
    <scope>NUCLEOTIDE SEQUENCE [LARGE SCALE GENOMIC DNA]</scope>
    <source>
        <strain evidence="1 2">DSM 110363</strain>
    </source>
</reference>